<evidence type="ECO:0000313" key="3">
    <source>
        <dbReference type="Proteomes" id="UP000177103"/>
    </source>
</evidence>
<dbReference type="AlphaFoldDB" id="A0A1G1WAG3"/>
<comment type="caution">
    <text evidence="2">The sequence shown here is derived from an EMBL/GenBank/DDBJ whole genome shotgun (WGS) entry which is preliminary data.</text>
</comment>
<reference evidence="2 3" key="1">
    <citation type="journal article" date="2016" name="Nat. Commun.">
        <title>Thousands of microbial genomes shed light on interconnected biogeochemical processes in an aquifer system.</title>
        <authorList>
            <person name="Anantharaman K."/>
            <person name="Brown C.T."/>
            <person name="Hug L.A."/>
            <person name="Sharon I."/>
            <person name="Castelle C.J."/>
            <person name="Probst A.J."/>
            <person name="Thomas B.C."/>
            <person name="Singh A."/>
            <person name="Wilkins M.J."/>
            <person name="Karaoz U."/>
            <person name="Brodie E.L."/>
            <person name="Williams K.H."/>
            <person name="Hubbard S.S."/>
            <person name="Banfield J.F."/>
        </authorList>
    </citation>
    <scope>NUCLEOTIDE SEQUENCE [LARGE SCALE GENOMIC DNA]</scope>
</reference>
<protein>
    <recommendedName>
        <fullName evidence="1">bAvd-like domain-containing protein</fullName>
    </recommendedName>
</protein>
<feature type="domain" description="bAvd-like" evidence="1">
    <location>
        <begin position="4"/>
        <end position="95"/>
    </location>
</feature>
<dbReference type="EMBL" id="MHCQ01000018">
    <property type="protein sequence ID" value="OGY24655.1"/>
    <property type="molecule type" value="Genomic_DNA"/>
</dbReference>
<dbReference type="InterPro" id="IPR055360">
    <property type="entry name" value="bAvd"/>
</dbReference>
<dbReference type="SUPFAM" id="SSF158446">
    <property type="entry name" value="IVS-encoded protein-like"/>
    <property type="match status" value="1"/>
</dbReference>
<gene>
    <name evidence="2" type="ORF">A2Y57_00865</name>
</gene>
<evidence type="ECO:0000259" key="1">
    <source>
        <dbReference type="Pfam" id="PF22296"/>
    </source>
</evidence>
<dbReference type="InterPro" id="IPR036583">
    <property type="entry name" value="23S_rRNA_IVS_sf"/>
</dbReference>
<proteinExistence type="predicted"/>
<sequence>YLNFYQEIRRWPKIERYNLGRRCEDLVLDILDNLNKALSNRNKRFALYEADVKIQQLKLLFRLANELKVMEHRKYLFFEEKILEIGKMLGGWLKTA</sequence>
<dbReference type="Gene3D" id="1.20.1440.60">
    <property type="entry name" value="23S rRNA-intervening sequence"/>
    <property type="match status" value="1"/>
</dbReference>
<dbReference type="Proteomes" id="UP000177103">
    <property type="component" value="Unassembled WGS sequence"/>
</dbReference>
<organism evidence="2 3">
    <name type="scientific">Candidatus Woykebacteria bacterium RBG_13_40_7b</name>
    <dbReference type="NCBI Taxonomy" id="1802594"/>
    <lineage>
        <taxon>Bacteria</taxon>
        <taxon>Candidatus Woykeibacteriota</taxon>
    </lineage>
</organism>
<dbReference type="Pfam" id="PF22296">
    <property type="entry name" value="bAvd"/>
    <property type="match status" value="1"/>
</dbReference>
<accession>A0A1G1WAG3</accession>
<evidence type="ECO:0000313" key="2">
    <source>
        <dbReference type="EMBL" id="OGY24655.1"/>
    </source>
</evidence>
<feature type="non-terminal residue" evidence="2">
    <location>
        <position position="1"/>
    </location>
</feature>
<name>A0A1G1WAG3_9BACT</name>
<dbReference type="CDD" id="cd16376">
    <property type="entry name" value="Avd_like"/>
    <property type="match status" value="1"/>
</dbReference>